<organism evidence="1 2">
    <name type="scientific">Gramella jeungdoensis</name>
    <dbReference type="NCBI Taxonomy" id="708091"/>
    <lineage>
        <taxon>Bacteria</taxon>
        <taxon>Pseudomonadati</taxon>
        <taxon>Bacteroidota</taxon>
        <taxon>Flavobacteriia</taxon>
        <taxon>Flavobacteriales</taxon>
        <taxon>Flavobacteriaceae</taxon>
        <taxon>Christiangramia</taxon>
    </lineage>
</organism>
<name>A0ABT0YZI2_9FLAO</name>
<proteinExistence type="predicted"/>
<evidence type="ECO:0000313" key="1">
    <source>
        <dbReference type="EMBL" id="MCM8568877.1"/>
    </source>
</evidence>
<evidence type="ECO:0000313" key="2">
    <source>
        <dbReference type="Proteomes" id="UP001155077"/>
    </source>
</evidence>
<dbReference type="RefSeq" id="WP_252111360.1">
    <property type="nucleotide sequence ID" value="NZ_JAMSCK010000002.1"/>
</dbReference>
<reference evidence="1" key="1">
    <citation type="submission" date="2022-06" db="EMBL/GenBank/DDBJ databases">
        <title>Gramella sediminis sp. nov., isolated from deep-sea sediment of the Indian Ocean.</title>
        <authorList>
            <person name="Yang L."/>
        </authorList>
    </citation>
    <scope>NUCLEOTIDE SEQUENCE</scope>
    <source>
        <strain evidence="1">HMD3159</strain>
    </source>
</reference>
<keyword evidence="2" id="KW-1185">Reference proteome</keyword>
<dbReference type="Proteomes" id="UP001155077">
    <property type="component" value="Unassembled WGS sequence"/>
</dbReference>
<protein>
    <submittedName>
        <fullName evidence="1">Uncharacterized protein</fullName>
    </submittedName>
</protein>
<gene>
    <name evidence="1" type="ORF">NE848_05780</name>
</gene>
<comment type="caution">
    <text evidence="1">The sequence shown here is derived from an EMBL/GenBank/DDBJ whole genome shotgun (WGS) entry which is preliminary data.</text>
</comment>
<accession>A0ABT0YZI2</accession>
<sequence>MQPKAYYAGKSYHITDLLNEIEYLVKLNTLERIQKAEQEMNLLISKKEKYDFLTTQLEVLRKDFPSELFTAQPFDYHLNAEKGKLIIDRETVINLSYEVPSGKAEEEISLFTEDLASDDFNPSYFTLEPIYNAEEYVRKFVELKGEFIWHLINYILFNYFKDQRRELGYKDPIGQTEKAFFPFVNETSFQQFQEYQQHIIDPYLDHSYLFQRLKKEKLIQHLRHMDFMKFLKDNNYISEKTFDVFVEKGNFYSLDKCGAVHRENNFNNIFKI</sequence>
<dbReference type="EMBL" id="JAMSCK010000002">
    <property type="protein sequence ID" value="MCM8568877.1"/>
    <property type="molecule type" value="Genomic_DNA"/>
</dbReference>